<evidence type="ECO:0000313" key="12">
    <source>
        <dbReference type="Proteomes" id="UP001151699"/>
    </source>
</evidence>
<dbReference type="GO" id="GO:0006412">
    <property type="term" value="P:translation"/>
    <property type="evidence" value="ECO:0007669"/>
    <property type="project" value="InterPro"/>
</dbReference>
<evidence type="ECO:0000313" key="11">
    <source>
        <dbReference type="EMBL" id="KAJ6635991.1"/>
    </source>
</evidence>
<dbReference type="AlphaFoldDB" id="A0A9Q0MQ81"/>
<dbReference type="GO" id="GO:0005762">
    <property type="term" value="C:mitochondrial large ribosomal subunit"/>
    <property type="evidence" value="ECO:0007669"/>
    <property type="project" value="TreeGrafter"/>
</dbReference>
<evidence type="ECO:0000256" key="8">
    <source>
        <dbReference type="ARBA" id="ARBA00042577"/>
    </source>
</evidence>
<evidence type="ECO:0000256" key="10">
    <source>
        <dbReference type="SAM" id="MobiDB-lite"/>
    </source>
</evidence>
<organism evidence="11 12">
    <name type="scientific">Pseudolycoriella hygida</name>
    <dbReference type="NCBI Taxonomy" id="35572"/>
    <lineage>
        <taxon>Eukaryota</taxon>
        <taxon>Metazoa</taxon>
        <taxon>Ecdysozoa</taxon>
        <taxon>Arthropoda</taxon>
        <taxon>Hexapoda</taxon>
        <taxon>Insecta</taxon>
        <taxon>Pterygota</taxon>
        <taxon>Neoptera</taxon>
        <taxon>Endopterygota</taxon>
        <taxon>Diptera</taxon>
        <taxon>Nematocera</taxon>
        <taxon>Sciaroidea</taxon>
        <taxon>Sciaridae</taxon>
        <taxon>Pseudolycoriella</taxon>
    </lineage>
</organism>
<evidence type="ECO:0000256" key="2">
    <source>
        <dbReference type="ARBA" id="ARBA00008560"/>
    </source>
</evidence>
<feature type="compositionally biased region" description="Polar residues" evidence="10">
    <location>
        <begin position="179"/>
        <end position="189"/>
    </location>
</feature>
<reference evidence="11" key="1">
    <citation type="submission" date="2022-07" db="EMBL/GenBank/DDBJ databases">
        <authorList>
            <person name="Trinca V."/>
            <person name="Uliana J.V.C."/>
            <person name="Torres T.T."/>
            <person name="Ward R.J."/>
            <person name="Monesi N."/>
        </authorList>
    </citation>
    <scope>NUCLEOTIDE SEQUENCE</scope>
    <source>
        <strain evidence="11">HSMRA1968</strain>
        <tissue evidence="11">Whole embryos</tissue>
    </source>
</reference>
<dbReference type="InterPro" id="IPR051991">
    <property type="entry name" value="Mitoribosomal_protein_bL32"/>
</dbReference>
<proteinExistence type="inferred from homology"/>
<feature type="region of interest" description="Disordered" evidence="10">
    <location>
        <begin position="178"/>
        <end position="200"/>
    </location>
</feature>
<dbReference type="PANTHER" id="PTHR21026:SF2">
    <property type="entry name" value="LARGE RIBOSOMAL SUBUNIT PROTEIN BL32M"/>
    <property type="match status" value="1"/>
</dbReference>
<evidence type="ECO:0000256" key="4">
    <source>
        <dbReference type="ARBA" id="ARBA00022980"/>
    </source>
</evidence>
<dbReference type="Proteomes" id="UP001151699">
    <property type="component" value="Chromosome C"/>
</dbReference>
<keyword evidence="12" id="KW-1185">Reference proteome</keyword>
<evidence type="ECO:0000256" key="9">
    <source>
        <dbReference type="ARBA" id="ARBA00045766"/>
    </source>
</evidence>
<keyword evidence="5" id="KW-0496">Mitochondrion</keyword>
<evidence type="ECO:0000256" key="3">
    <source>
        <dbReference type="ARBA" id="ARBA00022946"/>
    </source>
</evidence>
<dbReference type="SUPFAM" id="SSF57829">
    <property type="entry name" value="Zn-binding ribosomal proteins"/>
    <property type="match status" value="1"/>
</dbReference>
<keyword evidence="3" id="KW-0809">Transit peptide</keyword>
<dbReference type="InterPro" id="IPR011332">
    <property type="entry name" value="Ribosomal_zn-bd"/>
</dbReference>
<keyword evidence="4 11" id="KW-0689">Ribosomal protein</keyword>
<dbReference type="EMBL" id="WJQU01000004">
    <property type="protein sequence ID" value="KAJ6635991.1"/>
    <property type="molecule type" value="Genomic_DNA"/>
</dbReference>
<gene>
    <name evidence="11" type="primary">mRpL32</name>
    <name evidence="11" type="ORF">Bhyg_14577</name>
</gene>
<dbReference type="GO" id="GO:0003735">
    <property type="term" value="F:structural constituent of ribosome"/>
    <property type="evidence" value="ECO:0007669"/>
    <property type="project" value="TreeGrafter"/>
</dbReference>
<evidence type="ECO:0000256" key="6">
    <source>
        <dbReference type="ARBA" id="ARBA00023274"/>
    </source>
</evidence>
<evidence type="ECO:0000256" key="5">
    <source>
        <dbReference type="ARBA" id="ARBA00023128"/>
    </source>
</evidence>
<dbReference type="OrthoDB" id="2014905at2759"/>
<dbReference type="PANTHER" id="PTHR21026">
    <property type="entry name" value="39S RIBOSOMAL PROTEIN L32, MITOCHONDRIAL"/>
    <property type="match status" value="1"/>
</dbReference>
<comment type="function">
    <text evidence="9">Component of the mitochondrial large ribosomal subunit (mt-LSU). The mitochondrial ribosome (mitoribosome) is a large ribonucleoprotein complex responsible for the synthesis of proteins inside mitochondria.</text>
</comment>
<keyword evidence="6" id="KW-0687">Ribonucleoprotein</keyword>
<comment type="subcellular location">
    <subcellularLocation>
        <location evidence="1">Mitochondrion</location>
    </subcellularLocation>
</comment>
<evidence type="ECO:0000256" key="7">
    <source>
        <dbReference type="ARBA" id="ARBA00039935"/>
    </source>
</evidence>
<comment type="similarity">
    <text evidence="2">Belongs to the bacterial ribosomal protein bL32 family.</text>
</comment>
<protein>
    <recommendedName>
        <fullName evidence="7">Large ribosomal subunit protein bL32m</fullName>
    </recommendedName>
    <alternativeName>
        <fullName evidence="8">39S ribosomal protein L32, mitochondrial</fullName>
    </alternativeName>
</protein>
<name>A0A9Q0MQ81_9DIPT</name>
<comment type="caution">
    <text evidence="11">The sequence shown here is derived from an EMBL/GenBank/DDBJ whole genome shotgun (WGS) entry which is preliminary data.</text>
</comment>
<sequence length="200" mass="23014">MIPRILVRLEVLLQHMEHSFPVLFGTKPPPSIVSLVASNSSVPISSNSVEPFSLKDLIGDGFLWAVPRNRRTIEKRLKRKFGHPDYVWKLIKPKTTLRTCNQCGHDYEVGLLCPHCYDKVRKETELIQEKIQKELGLDPVDKEVIVLYDGEKGEKPNEQWNGKRIVEMQRPRPMWFSKNLMQKTTQPAATTEEAKPNELG</sequence>
<accession>A0A9Q0MQ81</accession>
<evidence type="ECO:0000256" key="1">
    <source>
        <dbReference type="ARBA" id="ARBA00004173"/>
    </source>
</evidence>